<evidence type="ECO:0000256" key="3">
    <source>
        <dbReference type="ARBA" id="ARBA00008342"/>
    </source>
</evidence>
<feature type="binding site" evidence="12">
    <location>
        <position position="208"/>
    </location>
    <ligand>
        <name>CoA</name>
        <dbReference type="ChEBI" id="CHEBI:57287"/>
    </ligand>
</feature>
<comment type="pathway">
    <text evidence="2">Siderophore biosynthesis; enterobactin biosynthesis.</text>
</comment>
<keyword evidence="13" id="KW-0479">Metal-binding</keyword>
<feature type="binding site" evidence="13">
    <location>
        <position position="164"/>
    </location>
    <ligand>
        <name>Mg(2+)</name>
        <dbReference type="ChEBI" id="CHEBI:18420"/>
    </ligand>
</feature>
<evidence type="ECO:0000259" key="14">
    <source>
        <dbReference type="Pfam" id="PF01648"/>
    </source>
</evidence>
<dbReference type="InterPro" id="IPR037143">
    <property type="entry name" value="4-PPantetheinyl_Trfase_dom_sf"/>
</dbReference>
<dbReference type="GO" id="GO:0008897">
    <property type="term" value="F:holo-[acyl-carrier-protein] synthase activity"/>
    <property type="evidence" value="ECO:0007669"/>
    <property type="project" value="InterPro"/>
</dbReference>
<keyword evidence="7" id="KW-0259">Enterobactin biosynthesis</keyword>
<dbReference type="Proteomes" id="UP000183083">
    <property type="component" value="Unassembled WGS sequence"/>
</dbReference>
<keyword evidence="6" id="KW-0808">Transferase</keyword>
<feature type="domain" description="4'-phosphopantetheinyl transferase N-terminal" evidence="15">
    <location>
        <begin position="88"/>
        <end position="151"/>
    </location>
</feature>
<feature type="binding site" evidence="12">
    <location>
        <position position="104"/>
    </location>
    <ligand>
        <name>CoA</name>
        <dbReference type="ChEBI" id="CHEBI:57287"/>
    </ligand>
</feature>
<name>A0AB38BW86_PSESX</name>
<comment type="subunit">
    <text evidence="4">EntB, EntD, EntE, and EntF form a multienzyme complex called enterobactin synthase.</text>
</comment>
<gene>
    <name evidence="16" type="ORF">SAMN05444065_110206</name>
</gene>
<dbReference type="PANTHER" id="PTHR38096:SF1">
    <property type="entry name" value="ENTEROBACTIN SYNTHASE COMPONENT D"/>
    <property type="match status" value="1"/>
</dbReference>
<comment type="catalytic activity">
    <reaction evidence="10">
        <text>apo-[aryl-carrier protein] + CoA = holo-[aryl-carrier protein] + adenosine 3',5'-bisphosphate + H(+)</text>
        <dbReference type="Rhea" id="RHEA:48404"/>
        <dbReference type="Rhea" id="RHEA-COMP:15903"/>
        <dbReference type="Rhea" id="RHEA-COMP:17557"/>
        <dbReference type="ChEBI" id="CHEBI:15378"/>
        <dbReference type="ChEBI" id="CHEBI:29999"/>
        <dbReference type="ChEBI" id="CHEBI:57287"/>
        <dbReference type="ChEBI" id="CHEBI:58343"/>
        <dbReference type="ChEBI" id="CHEBI:64479"/>
    </reaction>
</comment>
<evidence type="ECO:0000313" key="16">
    <source>
        <dbReference type="EMBL" id="SFO25206.1"/>
    </source>
</evidence>
<dbReference type="PANTHER" id="PTHR38096">
    <property type="entry name" value="ENTEROBACTIN SYNTHASE COMPONENT D"/>
    <property type="match status" value="1"/>
</dbReference>
<dbReference type="SUPFAM" id="SSF56214">
    <property type="entry name" value="4'-phosphopantetheinyl transferase"/>
    <property type="match status" value="1"/>
</dbReference>
<evidence type="ECO:0000256" key="8">
    <source>
        <dbReference type="ARBA" id="ARBA00029894"/>
    </source>
</evidence>
<feature type="domain" description="4'-phosphopantetheinyl transferase" evidence="14">
    <location>
        <begin position="158"/>
        <end position="264"/>
    </location>
</feature>
<evidence type="ECO:0000256" key="11">
    <source>
        <dbReference type="ARBA" id="ARBA00049191"/>
    </source>
</evidence>
<dbReference type="GO" id="GO:0005886">
    <property type="term" value="C:plasma membrane"/>
    <property type="evidence" value="ECO:0007669"/>
    <property type="project" value="TreeGrafter"/>
</dbReference>
<dbReference type="InterPro" id="IPR041354">
    <property type="entry name" value="4PPT_N"/>
</dbReference>
<accession>A0AB38BW86</accession>
<protein>
    <recommendedName>
        <fullName evidence="5">Enterobactin synthase component D</fullName>
    </recommendedName>
    <alternativeName>
        <fullName evidence="8">4'-phosphopantetheinyl transferase EntD</fullName>
    </alternativeName>
    <alternativeName>
        <fullName evidence="9">Enterochelin synthase D</fullName>
    </alternativeName>
</protein>
<evidence type="ECO:0000256" key="6">
    <source>
        <dbReference type="ARBA" id="ARBA00022679"/>
    </source>
</evidence>
<feature type="binding site" evidence="12">
    <location>
        <position position="162"/>
    </location>
    <ligand>
        <name>CoA</name>
        <dbReference type="ChEBI" id="CHEBI:57287"/>
    </ligand>
</feature>
<dbReference type="InterPro" id="IPR003542">
    <property type="entry name" value="Enbac_synth_compD-like"/>
</dbReference>
<comment type="catalytic activity">
    <reaction evidence="11">
        <text>apo-[peptidyl-carrier protein] + CoA = holo-[peptidyl-carrier protein] + adenosine 3',5'-bisphosphate + H(+)</text>
        <dbReference type="Rhea" id="RHEA:46228"/>
        <dbReference type="Rhea" id="RHEA-COMP:11479"/>
        <dbReference type="Rhea" id="RHEA-COMP:11480"/>
        <dbReference type="ChEBI" id="CHEBI:15378"/>
        <dbReference type="ChEBI" id="CHEBI:29999"/>
        <dbReference type="ChEBI" id="CHEBI:57287"/>
        <dbReference type="ChEBI" id="CHEBI:58343"/>
        <dbReference type="ChEBI" id="CHEBI:64479"/>
    </reaction>
</comment>
<evidence type="ECO:0000256" key="7">
    <source>
        <dbReference type="ARBA" id="ARBA00023191"/>
    </source>
</evidence>
<dbReference type="PRINTS" id="PR01399">
    <property type="entry name" value="ENTSNTHTASED"/>
</dbReference>
<evidence type="ECO:0000256" key="13">
    <source>
        <dbReference type="PIRSR" id="PIRSR603542-2"/>
    </source>
</evidence>
<feature type="binding site" evidence="12">
    <location>
        <position position="212"/>
    </location>
    <ligand>
        <name>CoA</name>
        <dbReference type="ChEBI" id="CHEBI:57287"/>
    </ligand>
</feature>
<dbReference type="FunFam" id="3.90.470.20:FF:000024">
    <property type="entry name" value="Siderophore biosynthesis protein"/>
    <property type="match status" value="1"/>
</dbReference>
<feature type="binding site" evidence="13">
    <location>
        <position position="162"/>
    </location>
    <ligand>
        <name>Mg(2+)</name>
        <dbReference type="ChEBI" id="CHEBI:18420"/>
    </ligand>
</feature>
<comment type="cofactor">
    <cofactor evidence="13">
        <name>Mg(2+)</name>
        <dbReference type="ChEBI" id="CHEBI:18420"/>
    </cofactor>
</comment>
<evidence type="ECO:0000313" key="17">
    <source>
        <dbReference type="Proteomes" id="UP000183083"/>
    </source>
</evidence>
<proteinExistence type="inferred from homology"/>
<dbReference type="Pfam" id="PF17837">
    <property type="entry name" value="4PPT_N"/>
    <property type="match status" value="1"/>
</dbReference>
<dbReference type="GO" id="GO:0009239">
    <property type="term" value="P:enterobactin biosynthetic process"/>
    <property type="evidence" value="ECO:0007669"/>
    <property type="project" value="UniProtKB-KW"/>
</dbReference>
<dbReference type="GO" id="GO:0009366">
    <property type="term" value="C:enterobactin synthetase complex"/>
    <property type="evidence" value="ECO:0007669"/>
    <property type="project" value="InterPro"/>
</dbReference>
<evidence type="ECO:0000256" key="2">
    <source>
        <dbReference type="ARBA" id="ARBA00004993"/>
    </source>
</evidence>
<keyword evidence="13" id="KW-0460">Magnesium</keyword>
<dbReference type="Gene3D" id="3.90.470.20">
    <property type="entry name" value="4'-phosphopantetheinyl transferase domain"/>
    <property type="match status" value="1"/>
</dbReference>
<sequence>MQFSTLCVVKKTRSVGTILTVPFPPTHYPGKMPPMTRLSHLPVCCPELIRHWPLPQALPGALLVSGHFDPLKLVDGDFQRCELQMPASIQRSVAKRQTEFLAGRLCAREAMRQLDGRLHVPAVGEDRAPIWPADVCGSITHSTGWAAAVVAHKQQWRGLGLDTENLLSHDRASRLAGEILTAAELAEMAAGPEDQIALRVTLTFSIKEALFKALYPIVHKRFYFEDAQLLEWSADGHARLQLLIDLSSEWHAGKELDGQFSVQDDHLLSLVAVEG</sequence>
<feature type="binding site" evidence="12">
    <location>
        <position position="96"/>
    </location>
    <ligand>
        <name>CoA</name>
        <dbReference type="ChEBI" id="CHEBI:57287"/>
    </ligand>
</feature>
<dbReference type="Pfam" id="PF01648">
    <property type="entry name" value="ACPS"/>
    <property type="match status" value="1"/>
</dbReference>
<evidence type="ECO:0000256" key="1">
    <source>
        <dbReference type="ARBA" id="ARBA00003937"/>
    </source>
</evidence>
<dbReference type="InterPro" id="IPR008278">
    <property type="entry name" value="4-PPantetheinyl_Trfase_dom"/>
</dbReference>
<evidence type="ECO:0000256" key="10">
    <source>
        <dbReference type="ARBA" id="ARBA00049176"/>
    </source>
</evidence>
<evidence type="ECO:0000256" key="4">
    <source>
        <dbReference type="ARBA" id="ARBA00011503"/>
    </source>
</evidence>
<comment type="caution">
    <text evidence="16">The sequence shown here is derived from an EMBL/GenBank/DDBJ whole genome shotgun (WGS) entry which is preliminary data.</text>
</comment>
<comment type="similarity">
    <text evidence="3">Belongs to the P-Pant transferase superfamily. EntD family.</text>
</comment>
<dbReference type="GO" id="GO:0000287">
    <property type="term" value="F:magnesium ion binding"/>
    <property type="evidence" value="ECO:0007669"/>
    <property type="project" value="InterPro"/>
</dbReference>
<feature type="binding site" evidence="12">
    <location>
        <begin position="140"/>
        <end position="141"/>
    </location>
    <ligand>
        <name>CoA</name>
        <dbReference type="ChEBI" id="CHEBI:57287"/>
    </ligand>
</feature>
<evidence type="ECO:0000256" key="9">
    <source>
        <dbReference type="ARBA" id="ARBA00031996"/>
    </source>
</evidence>
<reference evidence="16 17" key="1">
    <citation type="submission" date="2016-10" db="EMBL/GenBank/DDBJ databases">
        <authorList>
            <person name="Varghese N."/>
            <person name="Submissions S."/>
        </authorList>
    </citation>
    <scope>NUCLEOTIDE SEQUENCE [LARGE SCALE GENOMIC DNA]</scope>
    <source>
        <strain evidence="16 17">BS0292</strain>
    </source>
</reference>
<evidence type="ECO:0000256" key="5">
    <source>
        <dbReference type="ARBA" id="ARBA00019087"/>
    </source>
</evidence>
<organism evidence="16 17">
    <name type="scientific">Pseudomonas syringae</name>
    <dbReference type="NCBI Taxonomy" id="317"/>
    <lineage>
        <taxon>Bacteria</taxon>
        <taxon>Pseudomonadati</taxon>
        <taxon>Pseudomonadota</taxon>
        <taxon>Gammaproteobacteria</taxon>
        <taxon>Pseudomonadales</taxon>
        <taxon>Pseudomonadaceae</taxon>
        <taxon>Pseudomonas</taxon>
    </lineage>
</organism>
<dbReference type="AlphaFoldDB" id="A0AB38BW86"/>
<evidence type="ECO:0000256" key="12">
    <source>
        <dbReference type="PIRSR" id="PIRSR603542-1"/>
    </source>
</evidence>
<dbReference type="EMBL" id="FOVV01000010">
    <property type="protein sequence ID" value="SFO25206.1"/>
    <property type="molecule type" value="Genomic_DNA"/>
</dbReference>
<comment type="function">
    <text evidence="1">Involved in the biosynthesis of the siderophore enterobactin (enterochelin), which is a macrocyclic trimeric lactone of N-(2,3-dihydroxybenzoyl)-serine. The serine trilactone serves as a scaffolding for the three catechol functionalities that provide hexadentate coordination for the tightly ligated iron(2+) atoms. Plays an essential role in the assembly of the enterobactin by catalyzing the transfer of the 4'-phosphopantetheine (Ppant) moiety from coenzyme A to the apo-domains of both EntB (ArCP domain) and EntF (PCP domain) to yield their holo-forms which make them competent for the activation of 2,3-dihydroxybenzoate (DHB) and L-serine, respectively.</text>
</comment>
<evidence type="ECO:0000259" key="15">
    <source>
        <dbReference type="Pfam" id="PF17837"/>
    </source>
</evidence>